<dbReference type="InterPro" id="IPR053956">
    <property type="entry name" value="NPC1_MLD"/>
</dbReference>
<comment type="catalytic activity">
    <reaction evidence="11">
        <text>cholesterol(in) = cholesterol(out)</text>
        <dbReference type="Rhea" id="RHEA:39747"/>
        <dbReference type="ChEBI" id="CHEBI:16113"/>
    </reaction>
</comment>
<feature type="signal peptide" evidence="14">
    <location>
        <begin position="1"/>
        <end position="19"/>
    </location>
</feature>
<dbReference type="SUPFAM" id="SSF82866">
    <property type="entry name" value="Multidrug efflux transporter AcrB transmembrane domain"/>
    <property type="match status" value="2"/>
</dbReference>
<feature type="region of interest" description="Disordered" evidence="12">
    <location>
        <begin position="1165"/>
        <end position="1190"/>
    </location>
</feature>
<keyword evidence="3" id="KW-0813">Transport</keyword>
<dbReference type="Pfam" id="PF16414">
    <property type="entry name" value="NPC1_N"/>
    <property type="match status" value="1"/>
</dbReference>
<dbReference type="FunCoup" id="G0N5H9">
    <property type="interactions" value="244"/>
</dbReference>
<dbReference type="GO" id="GO:0005886">
    <property type="term" value="C:plasma membrane"/>
    <property type="evidence" value="ECO:0007669"/>
    <property type="project" value="TreeGrafter"/>
</dbReference>
<dbReference type="InterPro" id="IPR053958">
    <property type="entry name" value="HMGCR/SNAP/NPC1-like_SSD"/>
</dbReference>
<evidence type="ECO:0000259" key="15">
    <source>
        <dbReference type="PROSITE" id="PS50156"/>
    </source>
</evidence>
<feature type="transmembrane region" description="Helical" evidence="13">
    <location>
        <begin position="1132"/>
        <end position="1155"/>
    </location>
</feature>
<evidence type="ECO:0000256" key="14">
    <source>
        <dbReference type="SAM" id="SignalP"/>
    </source>
</evidence>
<keyword evidence="6 13" id="KW-1133">Transmembrane helix</keyword>
<feature type="transmembrane region" description="Helical" evidence="13">
    <location>
        <begin position="668"/>
        <end position="687"/>
    </location>
</feature>
<feature type="transmembrane region" description="Helical" evidence="13">
    <location>
        <begin position="578"/>
        <end position="596"/>
    </location>
</feature>
<keyword evidence="4 13" id="KW-0812">Transmembrane</keyword>
<reference evidence="17" key="1">
    <citation type="submission" date="2011-07" db="EMBL/GenBank/DDBJ databases">
        <authorList>
            <consortium name="Caenorhabditis brenneri Sequencing and Analysis Consortium"/>
            <person name="Wilson R.K."/>
        </authorList>
    </citation>
    <scope>NUCLEOTIDE SEQUENCE [LARGE SCALE GENOMIC DNA]</scope>
    <source>
        <strain evidence="17">PB2801</strain>
    </source>
</reference>
<dbReference type="PROSITE" id="PS50156">
    <property type="entry name" value="SSD"/>
    <property type="match status" value="1"/>
</dbReference>
<name>G0N5H9_CAEBE</name>
<keyword evidence="17" id="KW-1185">Reference proteome</keyword>
<dbReference type="GO" id="GO:0042632">
    <property type="term" value="P:cholesterol homeostasis"/>
    <property type="evidence" value="ECO:0007669"/>
    <property type="project" value="EnsemblMetazoa"/>
</dbReference>
<accession>G0N5H9</accession>
<dbReference type="InterPro" id="IPR000731">
    <property type="entry name" value="SSD"/>
</dbReference>
<dbReference type="Pfam" id="PF22314">
    <property type="entry name" value="NPC1_MLD"/>
    <property type="match status" value="1"/>
</dbReference>
<gene>
    <name evidence="16" type="primary">Cbn-ncr-2</name>
    <name evidence="16" type="ORF">CAEBREN_10869</name>
</gene>
<dbReference type="eggNOG" id="KOG1933">
    <property type="taxonomic scope" value="Eukaryota"/>
</dbReference>
<dbReference type="OMA" id="LYKFFRS"/>
<evidence type="ECO:0000256" key="11">
    <source>
        <dbReference type="ARBA" id="ARBA00034049"/>
    </source>
</evidence>
<dbReference type="OrthoDB" id="6510177at2759"/>
<dbReference type="STRING" id="135651.G0N5H9"/>
<dbReference type="GO" id="GO:0030301">
    <property type="term" value="P:cholesterol transport"/>
    <property type="evidence" value="ECO:0007669"/>
    <property type="project" value="EnsemblMetazoa"/>
</dbReference>
<keyword evidence="7" id="KW-0445">Lipid transport</keyword>
<organism evidence="17">
    <name type="scientific">Caenorhabditis brenneri</name>
    <name type="common">Nematode worm</name>
    <dbReference type="NCBI Taxonomy" id="135651"/>
    <lineage>
        <taxon>Eukaryota</taxon>
        <taxon>Metazoa</taxon>
        <taxon>Ecdysozoa</taxon>
        <taxon>Nematoda</taxon>
        <taxon>Chromadorea</taxon>
        <taxon>Rhabditida</taxon>
        <taxon>Rhabditina</taxon>
        <taxon>Rhabditomorpha</taxon>
        <taxon>Rhabditoidea</taxon>
        <taxon>Rhabditidae</taxon>
        <taxon>Peloderinae</taxon>
        <taxon>Caenorhabditis</taxon>
    </lineage>
</organism>
<keyword evidence="9" id="KW-1015">Disulfide bond</keyword>
<feature type="transmembrane region" description="Helical" evidence="13">
    <location>
        <begin position="546"/>
        <end position="572"/>
    </location>
</feature>
<evidence type="ECO:0000256" key="10">
    <source>
        <dbReference type="ARBA" id="ARBA00023180"/>
    </source>
</evidence>
<keyword evidence="10" id="KW-0325">Glycoprotein</keyword>
<feature type="compositionally biased region" description="Basic and acidic residues" evidence="12">
    <location>
        <begin position="1165"/>
        <end position="1177"/>
    </location>
</feature>
<feature type="chain" id="PRO_5003404668" evidence="14">
    <location>
        <begin position="20"/>
        <end position="1190"/>
    </location>
</feature>
<dbReference type="Gene3D" id="1.20.1640.10">
    <property type="entry name" value="Multidrug efflux transporter AcrB transmembrane domain"/>
    <property type="match status" value="1"/>
</dbReference>
<dbReference type="GO" id="GO:0030299">
    <property type="term" value="P:intestinal cholesterol absorption"/>
    <property type="evidence" value="ECO:0007669"/>
    <property type="project" value="TreeGrafter"/>
</dbReference>
<sequence length="1190" mass="134046">MRTVSVVFLLLMHSSWCHSKCVMTECDGELGATHPPCQTNSSNNLPINVTRQQNSEFFENLNKFCSHMIQDDKEIQVCCTDLQIKGMNTRLSYGSSILGSCPSCFDNFAKLWCQFTCSPRQSDFMKVIRTSGPLKIVEKVEYSVNRDFTDGLYNSCKDMLFVNRPALSLLSLGGKVSFENFFGFMGKKNDENQIPMDTDFRQSRDKASLMNAMNLPTTPCHKSAGPNLMACGVVDCPTNSGELLDLRGAERTVICHPWKCVLFGLFLAAVSCSGNSRFHSLAHSIDQVSAANGETRQHQKTFIETFGPTHRIEQVFINIPPSMKSMFNGSLYEELFQLIENIKNLTVQFHNSKIQLNDICYKPKGNKYGCAIMSPTNYFKNSWEVFSKTVDEDNFIYDAVDEYWESWEVLKQCVREPFVLKCHGEFGGPIDPELVFGNFSSSVQGSEKYDSARTIMITLPVRGPEEKAIAWEEAFIKMMRNYRMKHGTITFMTESSVTTELQEAVETDKIVSVLACAAVLLWVFTMLGSYHWPESSFLSAVVHHKLLIAIVAVMINIISVWCSIGVYSLFGVHATDNAIVVLFFVITCIGINRIFVTIRTFQVNGHCYGLPNISNAEINHRITDTMRRSIPIVLTNSLICATCFFLAGGVPPYVSVSMPAVEVFARHAGLAILFDTAFYLLVILPLFQYDARREMYGRCEIWPWYRLSDETKTDICMEATGGTLRSPVDWFKIAIAPLILNSFYRILALILFFFTLSCSVYFALKLQYGFDQTMAFSKTSYLTKHFQNMNENLNVGPQVYFVVEGKVNWHDWKTQKKFCSVPGCDEDSVGNKIRRLTFAKNHLGNFLRGEFNNWLDTYIQFMSPTGTCCKMDGQKFCDPSNANHCSSCSSKTSLLSTESEFYRNLNQYLNTQPSVHCAHGGSILAKESINFTSDGQISAVYFQSNFKKLNLSDSNELYDAWRFAKFLSDDLEKSLGLPNVKVFAYSTFFPYYEQYLTLGETIITLVVIVLVVTFFTIAMFLRVNIAGSAVTVFVLLSSYLHFMGWMYLQGITVNVVSAINMTMSLGIAVEFFDQILHGFYNSKKLKSEERALAAIVNNGATTLSGLFPAIMLTAFCLLFADSRVLITYFCNQLFGIGFVCAIHGVVYMPTLLAVFGPDYYENIRSDDESSEESDRHGTKTSSSSTSETAV</sequence>
<proteinExistence type="inferred from homology"/>
<evidence type="ECO:0000256" key="6">
    <source>
        <dbReference type="ARBA" id="ARBA00022989"/>
    </source>
</evidence>
<feature type="transmembrane region" description="Helical" evidence="13">
    <location>
        <begin position="742"/>
        <end position="764"/>
    </location>
</feature>
<dbReference type="AlphaFoldDB" id="G0N5H9"/>
<dbReference type="InterPro" id="IPR032190">
    <property type="entry name" value="NPC1_N"/>
</dbReference>
<comment type="subcellular location">
    <subcellularLocation>
        <location evidence="1">Membrane</location>
        <topology evidence="1">Multi-pass membrane protein</topology>
    </subcellularLocation>
</comment>
<feature type="transmembrane region" description="Helical" evidence="13">
    <location>
        <begin position="1002"/>
        <end position="1021"/>
    </location>
</feature>
<feature type="transmembrane region" description="Helical" evidence="13">
    <location>
        <begin position="630"/>
        <end position="648"/>
    </location>
</feature>
<feature type="transmembrane region" description="Helical" evidence="13">
    <location>
        <begin position="1054"/>
        <end position="1072"/>
    </location>
</feature>
<dbReference type="GO" id="GO:0015485">
    <property type="term" value="F:cholesterol binding"/>
    <property type="evidence" value="ECO:0007669"/>
    <property type="project" value="TreeGrafter"/>
</dbReference>
<feature type="compositionally biased region" description="Low complexity" evidence="12">
    <location>
        <begin position="1179"/>
        <end position="1190"/>
    </location>
</feature>
<evidence type="ECO:0000256" key="13">
    <source>
        <dbReference type="SAM" id="Phobius"/>
    </source>
</evidence>
<evidence type="ECO:0000256" key="12">
    <source>
        <dbReference type="SAM" id="MobiDB-lite"/>
    </source>
</evidence>
<comment type="similarity">
    <text evidence="2">Belongs to the patched family.</text>
</comment>
<evidence type="ECO:0000256" key="1">
    <source>
        <dbReference type="ARBA" id="ARBA00004141"/>
    </source>
</evidence>
<dbReference type="PANTHER" id="PTHR45727">
    <property type="entry name" value="NPC INTRACELLULAR CHOLESTEROL TRANSPORTER 1"/>
    <property type="match status" value="1"/>
</dbReference>
<dbReference type="GO" id="GO:0040024">
    <property type="term" value="P:dauer larval development"/>
    <property type="evidence" value="ECO:0007669"/>
    <property type="project" value="EnsemblMetazoa"/>
</dbReference>
<dbReference type="EMBL" id="GL379840">
    <property type="protein sequence ID" value="EGT53247.1"/>
    <property type="molecule type" value="Genomic_DNA"/>
</dbReference>
<evidence type="ECO:0000313" key="17">
    <source>
        <dbReference type="Proteomes" id="UP000008068"/>
    </source>
</evidence>
<keyword evidence="8 13" id="KW-0472">Membrane</keyword>
<evidence type="ECO:0000256" key="9">
    <source>
        <dbReference type="ARBA" id="ARBA00023157"/>
    </source>
</evidence>
<dbReference type="PANTHER" id="PTHR45727:SF2">
    <property type="entry name" value="NPC INTRACELLULAR CHOLESTEROL TRANSPORTER 1"/>
    <property type="match status" value="1"/>
</dbReference>
<dbReference type="Pfam" id="PF12349">
    <property type="entry name" value="Sterol-sensing"/>
    <property type="match status" value="1"/>
</dbReference>
<feature type="transmembrane region" description="Helical" evidence="13">
    <location>
        <begin position="1092"/>
        <end position="1120"/>
    </location>
</feature>
<feature type="transmembrane region" description="Helical" evidence="13">
    <location>
        <begin position="1028"/>
        <end position="1048"/>
    </location>
</feature>
<keyword evidence="5 14" id="KW-0732">Signal</keyword>
<feature type="transmembrane region" description="Helical" evidence="13">
    <location>
        <begin position="510"/>
        <end position="530"/>
    </location>
</feature>
<evidence type="ECO:0000313" key="16">
    <source>
        <dbReference type="EMBL" id="EGT53247.1"/>
    </source>
</evidence>
<evidence type="ECO:0000256" key="4">
    <source>
        <dbReference type="ARBA" id="ARBA00022692"/>
    </source>
</evidence>
<evidence type="ECO:0000256" key="8">
    <source>
        <dbReference type="ARBA" id="ARBA00023136"/>
    </source>
</evidence>
<dbReference type="Proteomes" id="UP000008068">
    <property type="component" value="Unassembled WGS sequence"/>
</dbReference>
<evidence type="ECO:0000256" key="2">
    <source>
        <dbReference type="ARBA" id="ARBA00005585"/>
    </source>
</evidence>
<evidence type="ECO:0000256" key="5">
    <source>
        <dbReference type="ARBA" id="ARBA00022729"/>
    </source>
</evidence>
<evidence type="ECO:0000256" key="3">
    <source>
        <dbReference type="ARBA" id="ARBA00022448"/>
    </source>
</evidence>
<evidence type="ECO:0000256" key="7">
    <source>
        <dbReference type="ARBA" id="ARBA00023055"/>
    </source>
</evidence>
<protein>
    <submittedName>
        <fullName evidence="16">CBN-NCR-2 protein</fullName>
    </submittedName>
</protein>
<dbReference type="HOGENOM" id="CLU_002359_0_0_1"/>
<feature type="domain" description="SSD" evidence="15">
    <location>
        <begin position="508"/>
        <end position="689"/>
    </location>
</feature>
<dbReference type="GO" id="GO:0040025">
    <property type="term" value="P:vulval development"/>
    <property type="evidence" value="ECO:0007669"/>
    <property type="project" value="EnsemblMetazoa"/>
</dbReference>
<dbReference type="InParanoid" id="G0N5H9"/>